<evidence type="ECO:0000256" key="2">
    <source>
        <dbReference type="ARBA" id="ARBA00009320"/>
    </source>
</evidence>
<keyword evidence="5" id="KW-0289">Folate biosynthesis</keyword>
<evidence type="ECO:0000256" key="7">
    <source>
        <dbReference type="ARBA" id="ARBA00035633"/>
    </source>
</evidence>
<dbReference type="AlphaFoldDB" id="A0A6N3GGF0"/>
<evidence type="ECO:0000256" key="1">
    <source>
        <dbReference type="ARBA" id="ARBA00001933"/>
    </source>
</evidence>
<dbReference type="InterPro" id="IPR043132">
    <property type="entry name" value="BCAT-like_C"/>
</dbReference>
<dbReference type="InterPro" id="IPR043131">
    <property type="entry name" value="BCAT-like_N"/>
</dbReference>
<reference evidence="15" key="1">
    <citation type="submission" date="2019-11" db="EMBL/GenBank/DDBJ databases">
        <authorList>
            <person name="Feng L."/>
        </authorList>
    </citation>
    <scope>NUCLEOTIDE SEQUENCE</scope>
    <source>
        <strain evidence="15">EMassiliensisLFYP7</strain>
    </source>
</reference>
<evidence type="ECO:0000256" key="3">
    <source>
        <dbReference type="ARBA" id="ARBA00011738"/>
    </source>
</evidence>
<dbReference type="SUPFAM" id="SSF56752">
    <property type="entry name" value="D-aminoacid aminotransferase-like PLP-dependent enzymes"/>
    <property type="match status" value="1"/>
</dbReference>
<dbReference type="Pfam" id="PF01063">
    <property type="entry name" value="Aminotran_4"/>
    <property type="match status" value="1"/>
</dbReference>
<accession>A0A6N3GGF0</accession>
<comment type="similarity">
    <text evidence="2 13">Belongs to the class-IV pyridoxal-phosphate-dependent aminotransferase family.</text>
</comment>
<comment type="function">
    <text evidence="10">Involved in the biosynthesis of p-aminobenzoate (PABA), a precursor of tetrahydrofolate. Converts 4-amino-4-deoxychorismate into 4-aminobenzoate (PABA) and pyruvate.</text>
</comment>
<sequence length="271" mass="30541">MFLINGREQDCLNASDRAIQFGDGCFTTARITASRVDLLPEHLHRLQRACERLFIDFSDWALLEDEMCRLAAMQKDGVLKVILSRGTGGRGYAVSGCDSPTRLLRGSALPAHYTRWREEGVTLSLSPIRLGRNPALAGIKHLNRLEQVLIRRYLEQTQCDEALVLDSEGWLTECCAANIFWREGRRVFTPRLDQAGVDGIMRRYCLEKLACAGYRVVELNAPPQALKTADEVVICNALMPVVPVRAWEALNWSSREMYHLLAPLCEHPQSS</sequence>
<comment type="pathway">
    <text evidence="7">Cofactor biosynthesis; tetrahydrofolate biosynthesis; 4-aminobenzoate from chorismate: step 2/2.</text>
</comment>
<protein>
    <recommendedName>
        <fullName evidence="11 12">Aminodeoxychorismate lyase</fullName>
        <ecNumber evidence="8 12">4.1.3.38</ecNumber>
    </recommendedName>
</protein>
<evidence type="ECO:0000256" key="9">
    <source>
        <dbReference type="ARBA" id="ARBA00049529"/>
    </source>
</evidence>
<keyword evidence="4 14" id="KW-0663">Pyridoxal phosphate</keyword>
<evidence type="ECO:0000256" key="11">
    <source>
        <dbReference type="ARBA" id="ARBA00069174"/>
    </source>
</evidence>
<dbReference type="CDD" id="cd01559">
    <property type="entry name" value="ADCL_like"/>
    <property type="match status" value="1"/>
</dbReference>
<dbReference type="PANTHER" id="PTHR42743:SF2">
    <property type="entry name" value="AMINODEOXYCHORISMATE LYASE"/>
    <property type="match status" value="1"/>
</dbReference>
<dbReference type="InterPro" id="IPR036038">
    <property type="entry name" value="Aminotransferase-like"/>
</dbReference>
<dbReference type="GO" id="GO:0008153">
    <property type="term" value="P:4-aminobenzoate biosynthetic process"/>
    <property type="evidence" value="ECO:0007669"/>
    <property type="project" value="UniProtKB-UniRule"/>
</dbReference>
<dbReference type="Gene3D" id="3.30.470.10">
    <property type="match status" value="1"/>
</dbReference>
<dbReference type="FunFam" id="3.20.10.10:FF:000002">
    <property type="entry name" value="D-alanine aminotransferase"/>
    <property type="match status" value="1"/>
</dbReference>
<dbReference type="PROSITE" id="PS00770">
    <property type="entry name" value="AA_TRANSFER_CLASS_4"/>
    <property type="match status" value="1"/>
</dbReference>
<dbReference type="PANTHER" id="PTHR42743">
    <property type="entry name" value="AMINO-ACID AMINOTRANSFERASE"/>
    <property type="match status" value="1"/>
</dbReference>
<dbReference type="NCBIfam" id="TIGR03461">
    <property type="entry name" value="pabC_Proteo"/>
    <property type="match status" value="1"/>
</dbReference>
<dbReference type="InterPro" id="IPR018300">
    <property type="entry name" value="Aminotrans_IV_CS"/>
</dbReference>
<dbReference type="GO" id="GO:0046656">
    <property type="term" value="P:folic acid biosynthetic process"/>
    <property type="evidence" value="ECO:0007669"/>
    <property type="project" value="UniProtKB-KW"/>
</dbReference>
<evidence type="ECO:0000313" key="15">
    <source>
        <dbReference type="EMBL" id="VYU62679.1"/>
    </source>
</evidence>
<evidence type="ECO:0000256" key="13">
    <source>
        <dbReference type="RuleBase" id="RU004106"/>
    </source>
</evidence>
<dbReference type="EMBL" id="CACRTZ010000033">
    <property type="protein sequence ID" value="VYU62679.1"/>
    <property type="molecule type" value="Genomic_DNA"/>
</dbReference>
<evidence type="ECO:0000256" key="5">
    <source>
        <dbReference type="ARBA" id="ARBA00022909"/>
    </source>
</evidence>
<dbReference type="GO" id="GO:0005829">
    <property type="term" value="C:cytosol"/>
    <property type="evidence" value="ECO:0007669"/>
    <property type="project" value="TreeGrafter"/>
</dbReference>
<evidence type="ECO:0000256" key="4">
    <source>
        <dbReference type="ARBA" id="ARBA00022898"/>
    </source>
</evidence>
<comment type="cofactor">
    <cofactor evidence="1 14">
        <name>pyridoxal 5'-phosphate</name>
        <dbReference type="ChEBI" id="CHEBI:597326"/>
    </cofactor>
</comment>
<dbReference type="InterPro" id="IPR050571">
    <property type="entry name" value="Class-IV_PLP-Dep_Aminotrnsfr"/>
</dbReference>
<dbReference type="InterPro" id="IPR001544">
    <property type="entry name" value="Aminotrans_IV"/>
</dbReference>
<comment type="catalytic activity">
    <reaction evidence="9">
        <text>4-amino-4-deoxychorismate = 4-aminobenzoate + pyruvate + H(+)</text>
        <dbReference type="Rhea" id="RHEA:16201"/>
        <dbReference type="ChEBI" id="CHEBI:15361"/>
        <dbReference type="ChEBI" id="CHEBI:15378"/>
        <dbReference type="ChEBI" id="CHEBI:17836"/>
        <dbReference type="ChEBI" id="CHEBI:58406"/>
        <dbReference type="EC" id="4.1.3.38"/>
    </reaction>
</comment>
<evidence type="ECO:0000256" key="12">
    <source>
        <dbReference type="NCBIfam" id="TIGR03461"/>
    </source>
</evidence>
<name>A0A6N3GGF0_9ENTR</name>
<dbReference type="NCBIfam" id="NF004761">
    <property type="entry name" value="PRK06092.1"/>
    <property type="match status" value="1"/>
</dbReference>
<dbReference type="Gene3D" id="3.20.10.10">
    <property type="entry name" value="D-amino Acid Aminotransferase, subunit A, domain 2"/>
    <property type="match status" value="1"/>
</dbReference>
<evidence type="ECO:0000256" key="6">
    <source>
        <dbReference type="ARBA" id="ARBA00023239"/>
    </source>
</evidence>
<gene>
    <name evidence="15" type="primary">pabC</name>
    <name evidence="15" type="ORF">EMLFYP7_03155</name>
</gene>
<dbReference type="RefSeq" id="WP_156566687.1">
    <property type="nucleotide sequence ID" value="NZ_CACRTZ010000033.1"/>
</dbReference>
<dbReference type="InterPro" id="IPR017824">
    <property type="entry name" value="Aminodeoxychorismate_lyase_IV"/>
</dbReference>
<evidence type="ECO:0000256" key="10">
    <source>
        <dbReference type="ARBA" id="ARBA00054027"/>
    </source>
</evidence>
<dbReference type="GO" id="GO:0030170">
    <property type="term" value="F:pyridoxal phosphate binding"/>
    <property type="evidence" value="ECO:0007669"/>
    <property type="project" value="InterPro"/>
</dbReference>
<proteinExistence type="inferred from homology"/>
<comment type="subunit">
    <text evidence="3">Homodimer.</text>
</comment>
<dbReference type="EC" id="4.1.3.38" evidence="8 12"/>
<organism evidence="15">
    <name type="scientific">Phytobacter massiliensis</name>
    <dbReference type="NCBI Taxonomy" id="1485952"/>
    <lineage>
        <taxon>Bacteria</taxon>
        <taxon>Pseudomonadati</taxon>
        <taxon>Pseudomonadota</taxon>
        <taxon>Gammaproteobacteria</taxon>
        <taxon>Enterobacterales</taxon>
        <taxon>Enterobacteriaceae</taxon>
        <taxon>Phytobacter</taxon>
    </lineage>
</organism>
<keyword evidence="6 15" id="KW-0456">Lyase</keyword>
<evidence type="ECO:0000256" key="14">
    <source>
        <dbReference type="RuleBase" id="RU004516"/>
    </source>
</evidence>
<evidence type="ECO:0000256" key="8">
    <source>
        <dbReference type="ARBA" id="ARBA00035676"/>
    </source>
</evidence>
<dbReference type="GO" id="GO:0008696">
    <property type="term" value="F:4-amino-4-deoxychorismate lyase activity"/>
    <property type="evidence" value="ECO:0007669"/>
    <property type="project" value="UniProtKB-UniRule"/>
</dbReference>